<dbReference type="Gene3D" id="3.40.50.2000">
    <property type="entry name" value="Glycogen Phosphorylase B"/>
    <property type="match status" value="2"/>
</dbReference>
<gene>
    <name evidence="3" type="ORF">BLA24064_03833</name>
    <name evidence="2" type="ORF">F7R21_17655</name>
</gene>
<dbReference type="RefSeq" id="WP_151065497.1">
    <property type="nucleotide sequence ID" value="NZ_CABVPL010000029.1"/>
</dbReference>
<name>A0A6H9SQ66_9BURK</name>
<dbReference type="EMBL" id="CABVPL010000029">
    <property type="protein sequence ID" value="VWB81301.1"/>
    <property type="molecule type" value="Genomic_DNA"/>
</dbReference>
<dbReference type="AlphaFoldDB" id="A0A6H9SQ66"/>
<dbReference type="GO" id="GO:0016757">
    <property type="term" value="F:glycosyltransferase activity"/>
    <property type="evidence" value="ECO:0007669"/>
    <property type="project" value="InterPro"/>
</dbReference>
<dbReference type="GeneID" id="99791112"/>
<reference evidence="3 5" key="2">
    <citation type="submission" date="2019-09" db="EMBL/GenBank/DDBJ databases">
        <authorList>
            <person name="Depoorter E."/>
        </authorList>
    </citation>
    <scope>NUCLEOTIDE SEQUENCE [LARGE SCALE GENOMIC DNA]</scope>
    <source>
        <strain evidence="3">LMG 24064</strain>
    </source>
</reference>
<evidence type="ECO:0000259" key="1">
    <source>
        <dbReference type="Pfam" id="PF00534"/>
    </source>
</evidence>
<dbReference type="Pfam" id="PF00534">
    <property type="entry name" value="Glycos_transf_1"/>
    <property type="match status" value="1"/>
</dbReference>
<keyword evidence="4" id="KW-1185">Reference proteome</keyword>
<feature type="domain" description="Glycosyl transferase family 1" evidence="1">
    <location>
        <begin position="189"/>
        <end position="348"/>
    </location>
</feature>
<evidence type="ECO:0000313" key="2">
    <source>
        <dbReference type="EMBL" id="KAB0640081.1"/>
    </source>
</evidence>
<organism evidence="2 4">
    <name type="scientific">Burkholderia latens</name>
    <dbReference type="NCBI Taxonomy" id="488446"/>
    <lineage>
        <taxon>Bacteria</taxon>
        <taxon>Pseudomonadati</taxon>
        <taxon>Pseudomonadota</taxon>
        <taxon>Betaproteobacteria</taxon>
        <taxon>Burkholderiales</taxon>
        <taxon>Burkholderiaceae</taxon>
        <taxon>Burkholderia</taxon>
        <taxon>Burkholderia cepacia complex</taxon>
    </lineage>
</organism>
<dbReference type="InterPro" id="IPR050194">
    <property type="entry name" value="Glycosyltransferase_grp1"/>
</dbReference>
<dbReference type="OrthoDB" id="484631at2"/>
<evidence type="ECO:0000313" key="3">
    <source>
        <dbReference type="EMBL" id="VWB81301.1"/>
    </source>
</evidence>
<accession>A0A6H9SQ66</accession>
<dbReference type="PANTHER" id="PTHR45947:SF3">
    <property type="entry name" value="SULFOQUINOVOSYL TRANSFERASE SQD2"/>
    <property type="match status" value="1"/>
</dbReference>
<keyword evidence="2" id="KW-0808">Transferase</keyword>
<dbReference type="InterPro" id="IPR001296">
    <property type="entry name" value="Glyco_trans_1"/>
</dbReference>
<evidence type="ECO:0000313" key="5">
    <source>
        <dbReference type="Proteomes" id="UP000494222"/>
    </source>
</evidence>
<dbReference type="CDD" id="cd03801">
    <property type="entry name" value="GT4_PimA-like"/>
    <property type="match status" value="1"/>
</dbReference>
<protein>
    <submittedName>
        <fullName evidence="3">Glycosyl transferase family 1</fullName>
    </submittedName>
    <submittedName>
        <fullName evidence="2">Glycosyltransferase family 4 protein</fullName>
    </submittedName>
</protein>
<sequence>MRKVATDAKEPTGTRRIRVLHVGPGYGQRGGIASVLGELMAQRDAFANASIQIAFFGTHGFRKVRDAASFMWLDVARFLRDVWSADIVHFHVSERGSFYRKLLLSRIAKLCRRRVVFHLHSGNFDRFAERAGPLTRMAVARFVGSADAAVGVSNACVRVLNRFRDGAGDARVIANTAVDAQNARRPALGVPDRPYIAFAGRLSEQKGIATLIDALAVVNSMGGAIDLVMAGDGDTRRWRDHAEALALDDRVRFAGWLTGSVKSRFYQEATLFCLPSRFESFGIAALEAMFYGVPVVATRVGGLAELVDDGVTGYLVEPDDAAALARAMHAIAGDPALRERMGQAARERARRLYGAEAVVARYVDCYRQLVGRS</sequence>
<proteinExistence type="predicted"/>
<dbReference type="EMBL" id="VZOJ01000046">
    <property type="protein sequence ID" value="KAB0640081.1"/>
    <property type="molecule type" value="Genomic_DNA"/>
</dbReference>
<dbReference type="Proteomes" id="UP000494222">
    <property type="component" value="Unassembled WGS sequence"/>
</dbReference>
<evidence type="ECO:0000313" key="4">
    <source>
        <dbReference type="Proteomes" id="UP000430232"/>
    </source>
</evidence>
<reference evidence="2 4" key="1">
    <citation type="submission" date="2019-09" db="EMBL/GenBank/DDBJ databases">
        <title>Draft genome sequences of 48 bacterial type strains from the CCUG.</title>
        <authorList>
            <person name="Tunovic T."/>
            <person name="Pineiro-Iglesias B."/>
            <person name="Unosson C."/>
            <person name="Inganas E."/>
            <person name="Ohlen M."/>
            <person name="Cardew S."/>
            <person name="Jensie-Markopoulos S."/>
            <person name="Salva-Serra F."/>
            <person name="Jaen-Luchoro D."/>
            <person name="Karlsson R."/>
            <person name="Svensson-Stadler L."/>
            <person name="Chun J."/>
            <person name="Moore E."/>
        </authorList>
    </citation>
    <scope>NUCLEOTIDE SEQUENCE [LARGE SCALE GENOMIC DNA]</scope>
    <source>
        <strain evidence="2 4">CCUG 54555</strain>
    </source>
</reference>
<dbReference type="SUPFAM" id="SSF53756">
    <property type="entry name" value="UDP-Glycosyltransferase/glycogen phosphorylase"/>
    <property type="match status" value="1"/>
</dbReference>
<dbReference type="PANTHER" id="PTHR45947">
    <property type="entry name" value="SULFOQUINOVOSYL TRANSFERASE SQD2"/>
    <property type="match status" value="1"/>
</dbReference>
<dbReference type="Proteomes" id="UP000430232">
    <property type="component" value="Unassembled WGS sequence"/>
</dbReference>